<name>A0ABD0YUB0_9HEMI</name>
<feature type="chain" id="PRO_5044769391" evidence="4">
    <location>
        <begin position="22"/>
        <end position="337"/>
    </location>
</feature>
<dbReference type="GO" id="GO:0042302">
    <property type="term" value="F:structural constituent of cuticle"/>
    <property type="evidence" value="ECO:0007669"/>
    <property type="project" value="UniProtKB-UniRule"/>
</dbReference>
<feature type="compositionally biased region" description="Polar residues" evidence="3">
    <location>
        <begin position="123"/>
        <end position="135"/>
    </location>
</feature>
<feature type="region of interest" description="Disordered" evidence="3">
    <location>
        <begin position="83"/>
        <end position="158"/>
    </location>
</feature>
<keyword evidence="6" id="KW-1185">Reference proteome</keyword>
<keyword evidence="4" id="KW-0732">Signal</keyword>
<dbReference type="PROSITE" id="PS51155">
    <property type="entry name" value="CHIT_BIND_RR_2"/>
    <property type="match status" value="1"/>
</dbReference>
<protein>
    <submittedName>
        <fullName evidence="5">Uncharacterized protein</fullName>
    </submittedName>
</protein>
<reference evidence="5 6" key="1">
    <citation type="submission" date="2024-07" db="EMBL/GenBank/DDBJ databases">
        <title>Chromosome-level genome assembly of the water stick insect Ranatra chinensis (Heteroptera: Nepidae).</title>
        <authorList>
            <person name="Liu X."/>
        </authorList>
    </citation>
    <scope>NUCLEOTIDE SEQUENCE [LARGE SCALE GENOMIC DNA]</scope>
    <source>
        <strain evidence="5">Cailab_2021Rc</strain>
        <tissue evidence="5">Muscle</tissue>
    </source>
</reference>
<dbReference type="PANTHER" id="PTHR12236">
    <property type="entry name" value="STRUCTURAL CONTITUENT OF CUTICLE"/>
    <property type="match status" value="1"/>
</dbReference>
<dbReference type="AlphaFoldDB" id="A0ABD0YUB0"/>
<evidence type="ECO:0000313" key="5">
    <source>
        <dbReference type="EMBL" id="KAL1139554.1"/>
    </source>
</evidence>
<feature type="compositionally biased region" description="Low complexity" evidence="3">
    <location>
        <begin position="194"/>
        <end position="213"/>
    </location>
</feature>
<accession>A0ABD0YUB0</accession>
<keyword evidence="1 2" id="KW-0193">Cuticle</keyword>
<dbReference type="PANTHER" id="PTHR12236:SF75">
    <property type="entry name" value="CUTICULAR PROTEIN 62BB, ISOFORM A"/>
    <property type="match status" value="1"/>
</dbReference>
<gene>
    <name evidence="5" type="ORF">AAG570_006537</name>
</gene>
<dbReference type="InterPro" id="IPR000618">
    <property type="entry name" value="Insect_cuticle"/>
</dbReference>
<feature type="compositionally biased region" description="Basic and acidic residues" evidence="3">
    <location>
        <begin position="39"/>
        <end position="56"/>
    </location>
</feature>
<evidence type="ECO:0000256" key="1">
    <source>
        <dbReference type="ARBA" id="ARBA00022460"/>
    </source>
</evidence>
<evidence type="ECO:0000256" key="3">
    <source>
        <dbReference type="SAM" id="MobiDB-lite"/>
    </source>
</evidence>
<feature type="compositionally biased region" description="Polar residues" evidence="3">
    <location>
        <begin position="90"/>
        <end position="108"/>
    </location>
</feature>
<sequence>FLLQIAVLAVVSLIGTRNCEAFDPSRGSYRYQYGVNDHQTGDWKSQQESRDGDVTRGEYSLLEPDGSLRTVRYFVRGSDGGFDAVVHRQSPPQHTQEYSDPDTPQNPRYLTGGGQTDADVPDSSRSAPTHVQRSGTNGGVGQRRLNKRQANDGNTPQESVQQYFEFVYGGEERQASYDQPSDQQQDRIQTEASQQQQVGTNRQRQQADAPAQQLGNGVTLQARPSEPSPHHQPSSGTRLQGASQIQQEDILRSQQQQENSRTLPTLQRTDFAPKPQQDTIEPQQHNPSRARQQAVPTTPVGPIHHQRGAGQFTGDTRYHHHHFQHPIHFDPHFFNLH</sequence>
<dbReference type="EMBL" id="JBFDAA010000002">
    <property type="protein sequence ID" value="KAL1139554.1"/>
    <property type="molecule type" value="Genomic_DNA"/>
</dbReference>
<feature type="compositionally biased region" description="Polar residues" evidence="3">
    <location>
        <begin position="236"/>
        <end position="268"/>
    </location>
</feature>
<organism evidence="5 6">
    <name type="scientific">Ranatra chinensis</name>
    <dbReference type="NCBI Taxonomy" id="642074"/>
    <lineage>
        <taxon>Eukaryota</taxon>
        <taxon>Metazoa</taxon>
        <taxon>Ecdysozoa</taxon>
        <taxon>Arthropoda</taxon>
        <taxon>Hexapoda</taxon>
        <taxon>Insecta</taxon>
        <taxon>Pterygota</taxon>
        <taxon>Neoptera</taxon>
        <taxon>Paraneoptera</taxon>
        <taxon>Hemiptera</taxon>
        <taxon>Heteroptera</taxon>
        <taxon>Panheteroptera</taxon>
        <taxon>Nepomorpha</taxon>
        <taxon>Nepidae</taxon>
        <taxon>Ranatrinae</taxon>
        <taxon>Ranatra</taxon>
    </lineage>
</organism>
<feature type="signal peptide" evidence="4">
    <location>
        <begin position="1"/>
        <end position="21"/>
    </location>
</feature>
<evidence type="ECO:0000256" key="2">
    <source>
        <dbReference type="PROSITE-ProRule" id="PRU00497"/>
    </source>
</evidence>
<dbReference type="Pfam" id="PF00379">
    <property type="entry name" value="Chitin_bind_4"/>
    <property type="match status" value="1"/>
</dbReference>
<feature type="compositionally biased region" description="Polar residues" evidence="3">
    <location>
        <begin position="276"/>
        <end position="296"/>
    </location>
</feature>
<evidence type="ECO:0000313" key="6">
    <source>
        <dbReference type="Proteomes" id="UP001558652"/>
    </source>
</evidence>
<dbReference type="Proteomes" id="UP001558652">
    <property type="component" value="Unassembled WGS sequence"/>
</dbReference>
<feature type="non-terminal residue" evidence="5">
    <location>
        <position position="1"/>
    </location>
</feature>
<proteinExistence type="predicted"/>
<feature type="region of interest" description="Disordered" evidence="3">
    <location>
        <begin position="37"/>
        <end position="60"/>
    </location>
</feature>
<dbReference type="InterPro" id="IPR051217">
    <property type="entry name" value="Insect_Cuticle_Struc_Prot"/>
</dbReference>
<feature type="region of interest" description="Disordered" evidence="3">
    <location>
        <begin position="173"/>
        <end position="316"/>
    </location>
</feature>
<comment type="caution">
    <text evidence="5">The sequence shown here is derived from an EMBL/GenBank/DDBJ whole genome shotgun (WGS) entry which is preliminary data.</text>
</comment>
<evidence type="ECO:0000256" key="4">
    <source>
        <dbReference type="SAM" id="SignalP"/>
    </source>
</evidence>